<dbReference type="Pfam" id="PF00098">
    <property type="entry name" value="zf-CCHC"/>
    <property type="match status" value="1"/>
</dbReference>
<proteinExistence type="predicted"/>
<keyword evidence="6" id="KW-1185">Reference proteome</keyword>
<gene>
    <name evidence="5" type="ORF">Tco_1114236</name>
</gene>
<keyword evidence="2" id="KW-0175">Coiled coil</keyword>
<dbReference type="Proteomes" id="UP001151760">
    <property type="component" value="Unassembled WGS sequence"/>
</dbReference>
<feature type="coiled-coil region" evidence="2">
    <location>
        <begin position="311"/>
        <end position="423"/>
    </location>
</feature>
<feature type="region of interest" description="Disordered" evidence="3">
    <location>
        <begin position="738"/>
        <end position="769"/>
    </location>
</feature>
<dbReference type="InterPro" id="IPR001878">
    <property type="entry name" value="Znf_CCHC"/>
</dbReference>
<evidence type="ECO:0000256" key="1">
    <source>
        <dbReference type="PROSITE-ProRule" id="PRU00047"/>
    </source>
</evidence>
<feature type="region of interest" description="Disordered" evidence="3">
    <location>
        <begin position="678"/>
        <end position="698"/>
    </location>
</feature>
<keyword evidence="1" id="KW-0479">Metal-binding</keyword>
<organism evidence="5 6">
    <name type="scientific">Tanacetum coccineum</name>
    <dbReference type="NCBI Taxonomy" id="301880"/>
    <lineage>
        <taxon>Eukaryota</taxon>
        <taxon>Viridiplantae</taxon>
        <taxon>Streptophyta</taxon>
        <taxon>Embryophyta</taxon>
        <taxon>Tracheophyta</taxon>
        <taxon>Spermatophyta</taxon>
        <taxon>Magnoliopsida</taxon>
        <taxon>eudicotyledons</taxon>
        <taxon>Gunneridae</taxon>
        <taxon>Pentapetalae</taxon>
        <taxon>asterids</taxon>
        <taxon>campanulids</taxon>
        <taxon>Asterales</taxon>
        <taxon>Asteraceae</taxon>
        <taxon>Asteroideae</taxon>
        <taxon>Anthemideae</taxon>
        <taxon>Anthemidinae</taxon>
        <taxon>Tanacetum</taxon>
    </lineage>
</organism>
<evidence type="ECO:0000256" key="2">
    <source>
        <dbReference type="SAM" id="Coils"/>
    </source>
</evidence>
<keyword evidence="1" id="KW-0863">Zinc-finger</keyword>
<dbReference type="PROSITE" id="PS50158">
    <property type="entry name" value="ZF_CCHC"/>
    <property type="match status" value="1"/>
</dbReference>
<dbReference type="EMBL" id="BQNB010021196">
    <property type="protein sequence ID" value="GJU03898.1"/>
    <property type="molecule type" value="Genomic_DNA"/>
</dbReference>
<sequence length="792" mass="88237">MSTQQDINAFRAQRIANTHDPLALMANTQTPCHPDHSSLITYIQHPQPNNNFVPQPSFNTNYMPQPMQNLEDSSDPTTAMNKALALLAKAFKVNTIPTNNNQRSSLIPRNSQIAQQDMNTSQDIKMQMVDDNVGNQVRQNVVQYDGNEVGQNAVHNPGIQNVENMNGLSVVPEIANQYGNGNVVTAPAEGNGNGINGNPIRCYNCRGEGHYASNCTVKPRKRDAAYLQQQLQIAQEEEAGIQSTQVECEFMAAADAYEETERVKVNCTLEDTLQQASLSGTQSDNAPVYDSDGSTEVPKDENCYDHDIFNMHTHEVQYTDLQTELDRTKEKLENCIIKKEKEYAVLWNNWYTKCEECKYDKISYDKAYNDMQQKIERLQAQLGDLKGKSCDTQCASNTLDPLFQKLEDEKVSLESQVLNYAKENAHLKTTYKNLFDSIKVTQAQTNSIIDSLQKQLYDTIYDNAKLRAQLFDKVSDQVDTTKGTSTNTKFANQKVDKTNALSKPVTSNSAPSIRESKGVQTVKVIASRIFRTNHSKTSRVDNVVPNKPVKSSVRTKSITASQPNVIHRQQANSNSSGFSPTRVNNAAKTISPQPARVHSKSKSSCLSNNFEKLEENHRNSLIPKTQKHKSSECNNIKLAVRNAKSEVVCAMCKQCFVTGNHDVCMLNHVNDMNSRADNQSANVSKLENQKKHKANVRKSKELGFQGSLASSRPSKPRNCLRWVPTGRIFAMCGKLTASSNTENKSDKSVCDNASTSNPSKPSSKGFSNSTSLLGRLSRLRKQHTSIYPIVVL</sequence>
<dbReference type="SMART" id="SM00343">
    <property type="entry name" value="ZnF_C2HC"/>
    <property type="match status" value="1"/>
</dbReference>
<accession>A0ABQ5IX37</accession>
<feature type="domain" description="CCHC-type" evidence="4">
    <location>
        <begin position="201"/>
        <end position="215"/>
    </location>
</feature>
<evidence type="ECO:0000259" key="4">
    <source>
        <dbReference type="PROSITE" id="PS50158"/>
    </source>
</evidence>
<feature type="compositionally biased region" description="Polar residues" evidence="3">
    <location>
        <begin position="751"/>
        <end position="766"/>
    </location>
</feature>
<comment type="caution">
    <text evidence="5">The sequence shown here is derived from an EMBL/GenBank/DDBJ whole genome shotgun (WGS) entry which is preliminary data.</text>
</comment>
<evidence type="ECO:0000313" key="5">
    <source>
        <dbReference type="EMBL" id="GJU03898.1"/>
    </source>
</evidence>
<dbReference type="InterPro" id="IPR036875">
    <property type="entry name" value="Znf_CCHC_sf"/>
</dbReference>
<evidence type="ECO:0000313" key="6">
    <source>
        <dbReference type="Proteomes" id="UP001151760"/>
    </source>
</evidence>
<dbReference type="SUPFAM" id="SSF57756">
    <property type="entry name" value="Retrovirus zinc finger-like domains"/>
    <property type="match status" value="1"/>
</dbReference>
<keyword evidence="1" id="KW-0862">Zinc</keyword>
<reference evidence="5" key="1">
    <citation type="journal article" date="2022" name="Int. J. Mol. Sci.">
        <title>Draft Genome of Tanacetum Coccineum: Genomic Comparison of Closely Related Tanacetum-Family Plants.</title>
        <authorList>
            <person name="Yamashiro T."/>
            <person name="Shiraishi A."/>
            <person name="Nakayama K."/>
            <person name="Satake H."/>
        </authorList>
    </citation>
    <scope>NUCLEOTIDE SEQUENCE</scope>
</reference>
<protein>
    <submittedName>
        <fullName evidence="5">Integrase, catalytic region, zinc finger, CCHC-type containing protein</fullName>
    </submittedName>
</protein>
<reference evidence="5" key="2">
    <citation type="submission" date="2022-01" db="EMBL/GenBank/DDBJ databases">
        <authorList>
            <person name="Yamashiro T."/>
            <person name="Shiraishi A."/>
            <person name="Satake H."/>
            <person name="Nakayama K."/>
        </authorList>
    </citation>
    <scope>NUCLEOTIDE SEQUENCE</scope>
</reference>
<evidence type="ECO:0000256" key="3">
    <source>
        <dbReference type="SAM" id="MobiDB-lite"/>
    </source>
</evidence>
<name>A0ABQ5IX37_9ASTR</name>
<dbReference type="Gene3D" id="4.10.60.10">
    <property type="entry name" value="Zinc finger, CCHC-type"/>
    <property type="match status" value="1"/>
</dbReference>